<protein>
    <recommendedName>
        <fullName evidence="9">DUF2421 domain-containing protein</fullName>
    </recommendedName>
</protein>
<evidence type="ECO:0000256" key="3">
    <source>
        <dbReference type="ARBA" id="ARBA00022989"/>
    </source>
</evidence>
<evidence type="ECO:0000313" key="7">
    <source>
        <dbReference type="EMBL" id="ORY01555.1"/>
    </source>
</evidence>
<keyword evidence="3 6" id="KW-1133">Transmembrane helix</keyword>
<keyword evidence="2 6" id="KW-0812">Transmembrane</keyword>
<dbReference type="Pfam" id="PF11744">
    <property type="entry name" value="ALMT"/>
    <property type="match status" value="1"/>
</dbReference>
<dbReference type="GO" id="GO:0015743">
    <property type="term" value="P:malate transport"/>
    <property type="evidence" value="ECO:0007669"/>
    <property type="project" value="InterPro"/>
</dbReference>
<evidence type="ECO:0000256" key="4">
    <source>
        <dbReference type="ARBA" id="ARBA00023136"/>
    </source>
</evidence>
<evidence type="ECO:0000256" key="1">
    <source>
        <dbReference type="ARBA" id="ARBA00004141"/>
    </source>
</evidence>
<dbReference type="EMBL" id="MCFE01000068">
    <property type="protein sequence ID" value="ORY01555.1"/>
    <property type="molecule type" value="Genomic_DNA"/>
</dbReference>
<dbReference type="OrthoDB" id="68611at2759"/>
<dbReference type="STRING" id="1314790.A0A1Y1YVF5"/>
<dbReference type="GO" id="GO:0016020">
    <property type="term" value="C:membrane"/>
    <property type="evidence" value="ECO:0007669"/>
    <property type="project" value="UniProtKB-SubCell"/>
</dbReference>
<dbReference type="Proteomes" id="UP000193498">
    <property type="component" value="Unassembled WGS sequence"/>
</dbReference>
<keyword evidence="4 6" id="KW-0472">Membrane</keyword>
<evidence type="ECO:0000256" key="2">
    <source>
        <dbReference type="ARBA" id="ARBA00022692"/>
    </source>
</evidence>
<comment type="caution">
    <text evidence="7">The sequence shown here is derived from an EMBL/GenBank/DDBJ whole genome shotgun (WGS) entry which is preliminary data.</text>
</comment>
<feature type="transmembrane region" description="Helical" evidence="6">
    <location>
        <begin position="194"/>
        <end position="214"/>
    </location>
</feature>
<dbReference type="InParanoid" id="A0A1Y1YVF5"/>
<dbReference type="InterPro" id="IPR020966">
    <property type="entry name" value="ALMT"/>
</dbReference>
<organism evidence="7 8">
    <name type="scientific">Basidiobolus meristosporus CBS 931.73</name>
    <dbReference type="NCBI Taxonomy" id="1314790"/>
    <lineage>
        <taxon>Eukaryota</taxon>
        <taxon>Fungi</taxon>
        <taxon>Fungi incertae sedis</taxon>
        <taxon>Zoopagomycota</taxon>
        <taxon>Entomophthoromycotina</taxon>
        <taxon>Basidiobolomycetes</taxon>
        <taxon>Basidiobolales</taxon>
        <taxon>Basidiobolaceae</taxon>
        <taxon>Basidiobolus</taxon>
    </lineage>
</organism>
<reference evidence="7 8" key="1">
    <citation type="submission" date="2016-07" db="EMBL/GenBank/DDBJ databases">
        <title>Pervasive Adenine N6-methylation of Active Genes in Fungi.</title>
        <authorList>
            <consortium name="DOE Joint Genome Institute"/>
            <person name="Mondo S.J."/>
            <person name="Dannebaum R.O."/>
            <person name="Kuo R.C."/>
            <person name="Labutti K."/>
            <person name="Haridas S."/>
            <person name="Kuo A."/>
            <person name="Salamov A."/>
            <person name="Ahrendt S.R."/>
            <person name="Lipzen A."/>
            <person name="Sullivan W."/>
            <person name="Andreopoulos W.B."/>
            <person name="Clum A."/>
            <person name="Lindquist E."/>
            <person name="Daum C."/>
            <person name="Ramamoorthy G.K."/>
            <person name="Gryganskyi A."/>
            <person name="Culley D."/>
            <person name="Magnuson J.K."/>
            <person name="James T.Y."/>
            <person name="O'Malley M.A."/>
            <person name="Stajich J.E."/>
            <person name="Spatafora J.W."/>
            <person name="Visel A."/>
            <person name="Grigoriev I.V."/>
        </authorList>
    </citation>
    <scope>NUCLEOTIDE SEQUENCE [LARGE SCALE GENOMIC DNA]</scope>
    <source>
        <strain evidence="7 8">CBS 931.73</strain>
    </source>
</reference>
<dbReference type="AlphaFoldDB" id="A0A1Y1YVF5"/>
<proteinExistence type="predicted"/>
<dbReference type="PANTHER" id="PTHR47804:SF3">
    <property type="entry name" value="PROTEIN BRE4"/>
    <property type="match status" value="1"/>
</dbReference>
<keyword evidence="8" id="KW-1185">Reference proteome</keyword>
<evidence type="ECO:0000256" key="6">
    <source>
        <dbReference type="SAM" id="Phobius"/>
    </source>
</evidence>
<feature type="transmembrane region" description="Helical" evidence="6">
    <location>
        <begin position="226"/>
        <end position="249"/>
    </location>
</feature>
<evidence type="ECO:0008006" key="9">
    <source>
        <dbReference type="Google" id="ProtNLM"/>
    </source>
</evidence>
<name>A0A1Y1YVF5_9FUNG</name>
<evidence type="ECO:0000313" key="8">
    <source>
        <dbReference type="Proteomes" id="UP000193498"/>
    </source>
</evidence>
<dbReference type="InterPro" id="IPR052430">
    <property type="entry name" value="IVT-Associated"/>
</dbReference>
<feature type="transmembrane region" description="Helical" evidence="6">
    <location>
        <begin position="167"/>
        <end position="187"/>
    </location>
</feature>
<dbReference type="PANTHER" id="PTHR47804">
    <property type="entry name" value="60S RIBOSOMAL PROTEIN L19"/>
    <property type="match status" value="1"/>
</dbReference>
<feature type="transmembrane region" description="Helical" evidence="6">
    <location>
        <begin position="140"/>
        <end position="161"/>
    </location>
</feature>
<evidence type="ECO:0000256" key="5">
    <source>
        <dbReference type="SAM" id="MobiDB-lite"/>
    </source>
</evidence>
<feature type="region of interest" description="Disordered" evidence="5">
    <location>
        <begin position="27"/>
        <end position="47"/>
    </location>
</feature>
<gene>
    <name evidence="7" type="ORF">K493DRAFT_388856</name>
</gene>
<accession>A0A1Y1YVF5</accession>
<sequence length="535" mass="59598">MPSNSSLSITIPPETLVLPSPEISPTETIFQQPSSDPTTSTDVKQIKTPSIQKSTQFEIIQTSTKRCPLRRMFAPFHNLSSKLSIAHQYAFQVACGVLFASLSTFVPTFFIYGSNWVGITIVVVLQENFGASLKQGVLRGLGTTASGLISIVLIVIAQHFPASVSHWLAPAFLAISLFIFTYLFSYMKKKYPNVAYAGTIGCITMQIVMLDGYYDLLDNDENLIGVGFRRIACVLAGVIIGMLFSLFVFPQKASYALRKELGNIMGSIADMYSSISGIPPEVYSRTDITAQSDLLSGFGRKLSRSRTLSIYPVHAGSPEDNAPIMSLDEARSCALNIIARLTKQMAKIDFVSNEYLIQVPFHLFRNRHLRDLERARRYKCAIQFMQEMVYPFISLTYLGAVTELTAAYVNDNNTVGSATINGNQDRTLAAFSSKTMCNFSRLMLIVMHRSSEILLDGKCNMHRCYDQWDEMKNLLDCAHQEVSSELDRVVEQLTGKTDNVLELVAYYGFLTRSEACWKSLTKAVSSFSTFPDNDD</sequence>
<comment type="subcellular location">
    <subcellularLocation>
        <location evidence="1">Membrane</location>
        <topology evidence="1">Multi-pass membrane protein</topology>
    </subcellularLocation>
</comment>